<protein>
    <submittedName>
        <fullName evidence="2">Uncharacterized protein</fullName>
    </submittedName>
</protein>
<reference evidence="2" key="1">
    <citation type="submission" date="2020-02" db="EMBL/GenBank/DDBJ databases">
        <authorList>
            <person name="Meier V. D."/>
        </authorList>
    </citation>
    <scope>NUCLEOTIDE SEQUENCE</scope>
    <source>
        <strain evidence="2">AVDCRST_MAG01</strain>
    </source>
</reference>
<dbReference type="EMBL" id="CADCUW010000167">
    <property type="protein sequence ID" value="CAA9402854.1"/>
    <property type="molecule type" value="Genomic_DNA"/>
</dbReference>
<evidence type="ECO:0000313" key="2">
    <source>
        <dbReference type="EMBL" id="CAA9402854.1"/>
    </source>
</evidence>
<keyword evidence="1" id="KW-0472">Membrane</keyword>
<keyword evidence="1" id="KW-1133">Transmembrane helix</keyword>
<feature type="transmembrane region" description="Helical" evidence="1">
    <location>
        <begin position="36"/>
        <end position="57"/>
    </location>
</feature>
<sequence length="114" mass="12121">MSQRSWENIEAPVEGAQGGLAVLGGWARGLLTVPQFAPWWVLLPCLLAAALSVWLAVEGTRPWWQLAPLVALFSPLVLAGAMVAAVTVAVLIPEALPRMGDAYQALVALLRPGR</sequence>
<proteinExistence type="predicted"/>
<gene>
    <name evidence="2" type="ORF">AVDCRST_MAG01-01-1141</name>
</gene>
<accession>A0A6J4P788</accession>
<evidence type="ECO:0000256" key="1">
    <source>
        <dbReference type="SAM" id="Phobius"/>
    </source>
</evidence>
<organism evidence="2">
    <name type="scientific">uncultured Rubrobacteraceae bacterium</name>
    <dbReference type="NCBI Taxonomy" id="349277"/>
    <lineage>
        <taxon>Bacteria</taxon>
        <taxon>Bacillati</taxon>
        <taxon>Actinomycetota</taxon>
        <taxon>Rubrobacteria</taxon>
        <taxon>Rubrobacterales</taxon>
        <taxon>Rubrobacteraceae</taxon>
        <taxon>environmental samples</taxon>
    </lineage>
</organism>
<name>A0A6J4P788_9ACTN</name>
<dbReference type="AlphaFoldDB" id="A0A6J4P788"/>
<feature type="transmembrane region" description="Helical" evidence="1">
    <location>
        <begin position="69"/>
        <end position="92"/>
    </location>
</feature>
<keyword evidence="1" id="KW-0812">Transmembrane</keyword>